<name>A0AC60PCD4_IXOPE</name>
<organism evidence="1 2">
    <name type="scientific">Ixodes persulcatus</name>
    <name type="common">Taiga tick</name>
    <dbReference type="NCBI Taxonomy" id="34615"/>
    <lineage>
        <taxon>Eukaryota</taxon>
        <taxon>Metazoa</taxon>
        <taxon>Ecdysozoa</taxon>
        <taxon>Arthropoda</taxon>
        <taxon>Chelicerata</taxon>
        <taxon>Arachnida</taxon>
        <taxon>Acari</taxon>
        <taxon>Parasitiformes</taxon>
        <taxon>Ixodida</taxon>
        <taxon>Ixodoidea</taxon>
        <taxon>Ixodidae</taxon>
        <taxon>Ixodinae</taxon>
        <taxon>Ixodes</taxon>
    </lineage>
</organism>
<sequence length="167" mass="17034">MWDSERREGKTSQGGNQAEGTDAGFFEPILPVFGQGGVSGPAPGLSAGASSRAGPGTGLRSGASSRAGPGPGPIRGESLRAGPGSGCFFKRCVGSAAQEQALATQRRNLELRLASGREDERMMDHEAELEAAINLSTAQATTAVRAQSATPTTNGVLHEDVADATPQ</sequence>
<gene>
    <name evidence="1" type="ORF">HPB47_005709</name>
</gene>
<protein>
    <submittedName>
        <fullName evidence="1">Uncharacterized protein</fullName>
    </submittedName>
</protein>
<reference evidence="1 2" key="1">
    <citation type="journal article" date="2020" name="Cell">
        <title>Large-Scale Comparative Analyses of Tick Genomes Elucidate Their Genetic Diversity and Vector Capacities.</title>
        <authorList>
            <consortium name="Tick Genome and Microbiome Consortium (TIGMIC)"/>
            <person name="Jia N."/>
            <person name="Wang J."/>
            <person name="Shi W."/>
            <person name="Du L."/>
            <person name="Sun Y."/>
            <person name="Zhan W."/>
            <person name="Jiang J.F."/>
            <person name="Wang Q."/>
            <person name="Zhang B."/>
            <person name="Ji P."/>
            <person name="Bell-Sakyi L."/>
            <person name="Cui X.M."/>
            <person name="Yuan T.T."/>
            <person name="Jiang B.G."/>
            <person name="Yang W.F."/>
            <person name="Lam T.T."/>
            <person name="Chang Q.C."/>
            <person name="Ding S.J."/>
            <person name="Wang X.J."/>
            <person name="Zhu J.G."/>
            <person name="Ruan X.D."/>
            <person name="Zhao L."/>
            <person name="Wei J.T."/>
            <person name="Ye R.Z."/>
            <person name="Que T.C."/>
            <person name="Du C.H."/>
            <person name="Zhou Y.H."/>
            <person name="Cheng J.X."/>
            <person name="Dai P.F."/>
            <person name="Guo W.B."/>
            <person name="Han X.H."/>
            <person name="Huang E.J."/>
            <person name="Li L.F."/>
            <person name="Wei W."/>
            <person name="Gao Y.C."/>
            <person name="Liu J.Z."/>
            <person name="Shao H.Z."/>
            <person name="Wang X."/>
            <person name="Wang C.C."/>
            <person name="Yang T.C."/>
            <person name="Huo Q.B."/>
            <person name="Li W."/>
            <person name="Chen H.Y."/>
            <person name="Chen S.E."/>
            <person name="Zhou L.G."/>
            <person name="Ni X.B."/>
            <person name="Tian J.H."/>
            <person name="Sheng Y."/>
            <person name="Liu T."/>
            <person name="Pan Y.S."/>
            <person name="Xia L.Y."/>
            <person name="Li J."/>
            <person name="Zhao F."/>
            <person name="Cao W.C."/>
        </authorList>
    </citation>
    <scope>NUCLEOTIDE SEQUENCE [LARGE SCALE GENOMIC DNA]</scope>
    <source>
        <strain evidence="1">Iper-2018</strain>
    </source>
</reference>
<accession>A0AC60PCD4</accession>
<comment type="caution">
    <text evidence="1">The sequence shown here is derived from an EMBL/GenBank/DDBJ whole genome shotgun (WGS) entry which is preliminary data.</text>
</comment>
<keyword evidence="2" id="KW-1185">Reference proteome</keyword>
<feature type="non-terminal residue" evidence="1">
    <location>
        <position position="167"/>
    </location>
</feature>
<dbReference type="EMBL" id="JABSTQ010010859">
    <property type="protein sequence ID" value="KAG0417309.1"/>
    <property type="molecule type" value="Genomic_DNA"/>
</dbReference>
<dbReference type="Proteomes" id="UP000805193">
    <property type="component" value="Unassembled WGS sequence"/>
</dbReference>
<proteinExistence type="predicted"/>
<evidence type="ECO:0000313" key="1">
    <source>
        <dbReference type="EMBL" id="KAG0417309.1"/>
    </source>
</evidence>
<evidence type="ECO:0000313" key="2">
    <source>
        <dbReference type="Proteomes" id="UP000805193"/>
    </source>
</evidence>